<protein>
    <recommendedName>
        <fullName evidence="2">F-box domain-containing protein</fullName>
    </recommendedName>
</protein>
<reference evidence="1" key="1">
    <citation type="submission" date="2021-02" db="EMBL/GenBank/DDBJ databases">
        <title>Psilocybe cubensis genome.</title>
        <authorList>
            <person name="Mckernan K.J."/>
            <person name="Crawford S."/>
            <person name="Trippe A."/>
            <person name="Kane L.T."/>
            <person name="Mclaughlin S."/>
        </authorList>
    </citation>
    <scope>NUCLEOTIDE SEQUENCE [LARGE SCALE GENOMIC DNA]</scope>
    <source>
        <strain evidence="1">MGC-MH-2018</strain>
    </source>
</reference>
<dbReference type="OrthoDB" id="2745898at2759"/>
<comment type="caution">
    <text evidence="1">The sequence shown here is derived from an EMBL/GenBank/DDBJ whole genome shotgun (WGS) entry which is preliminary data.</text>
</comment>
<name>A0A8H8CF72_PSICU</name>
<accession>A0A8H8CF72</accession>
<dbReference type="EMBL" id="JAFIQS010000015">
    <property type="protein sequence ID" value="KAG5163341.1"/>
    <property type="molecule type" value="Genomic_DNA"/>
</dbReference>
<gene>
    <name evidence="1" type="ORF">JR316_011687</name>
</gene>
<sequence>MVKPRPSHISSLPLEVLEKIIEDINGLDDRQVLVDFSLSSKLFLRLCRAHLFRNVKLFLEPGPREAQGHPSSVQFIAFLASDPDVASQIRSLHIVSSDSNHPHSSEGHRTAVIEHLFTITSKLSHLCNLVIQFTFFTNWSMIDSRLKNVINGLYSASTLRYLELNYLELTTTQLLSLLRIPEVTLIGVSSIEPVGSEEVLHHQGSQTTQSAVHNLKIVMRRPNMARFLANIVRDSSKSLKRLEWLSSPYHEMEKTQLECIILRDLPELLSITICIPLDESGIGDLVTLFGSAKGGTNLCRLESIHVVCDYKRLPDRRSIDDWNWRGVDSMLIDDIYESLRTMKVSVKRVIYPKHRQPSNEIYRNMLRELLDIFREKLFMTLNKGVRIEGA</sequence>
<organism evidence="1">
    <name type="scientific">Psilocybe cubensis</name>
    <name type="common">Psychedelic mushroom</name>
    <name type="synonym">Stropharia cubensis</name>
    <dbReference type="NCBI Taxonomy" id="181762"/>
    <lineage>
        <taxon>Eukaryota</taxon>
        <taxon>Fungi</taxon>
        <taxon>Dikarya</taxon>
        <taxon>Basidiomycota</taxon>
        <taxon>Agaricomycotina</taxon>
        <taxon>Agaricomycetes</taxon>
        <taxon>Agaricomycetidae</taxon>
        <taxon>Agaricales</taxon>
        <taxon>Agaricineae</taxon>
        <taxon>Strophariaceae</taxon>
        <taxon>Psilocybe</taxon>
    </lineage>
</organism>
<proteinExistence type="predicted"/>
<evidence type="ECO:0008006" key="2">
    <source>
        <dbReference type="Google" id="ProtNLM"/>
    </source>
</evidence>
<dbReference type="AlphaFoldDB" id="A0A8H8CF72"/>
<evidence type="ECO:0000313" key="1">
    <source>
        <dbReference type="EMBL" id="KAG5163341.1"/>
    </source>
</evidence>